<keyword evidence="3" id="KW-1185">Reference proteome</keyword>
<gene>
    <name evidence="2" type="ORF">CVS29_14125</name>
</gene>
<sequence>MPPGPVDPTDPPQAQWYVLLQNKDCAGLDMAVSPRKASSADGFALWSAVSSICRAVEQGDASGWRDAATRLSALIQPGPERCLDRTAYNLVASFLAAHAQNPTESPPPWNGSSTACPLGLAGLDALDGQGPTGRPSSGLAGGRFQLAGRFVDVVTVMVGGQPVGVEADPARPGRWMVVIPPAAVAGQVQVTAAGSGGPIPGSLTFTYLRDPEATTAPEPPRGSSTTTPNIASSTPQTSKGSG</sequence>
<feature type="region of interest" description="Disordered" evidence="1">
    <location>
        <begin position="208"/>
        <end position="242"/>
    </location>
</feature>
<name>A0A2V3DRB7_9MICC</name>
<evidence type="ECO:0000313" key="3">
    <source>
        <dbReference type="Proteomes" id="UP000246303"/>
    </source>
</evidence>
<dbReference type="Proteomes" id="UP000246303">
    <property type="component" value="Unassembled WGS sequence"/>
</dbReference>
<evidence type="ECO:0000256" key="1">
    <source>
        <dbReference type="SAM" id="MobiDB-lite"/>
    </source>
</evidence>
<organism evidence="2 3">
    <name type="scientific">Arthrobacter psychrochitiniphilus</name>
    <dbReference type="NCBI Taxonomy" id="291045"/>
    <lineage>
        <taxon>Bacteria</taxon>
        <taxon>Bacillati</taxon>
        <taxon>Actinomycetota</taxon>
        <taxon>Actinomycetes</taxon>
        <taxon>Micrococcales</taxon>
        <taxon>Micrococcaceae</taxon>
        <taxon>Arthrobacter</taxon>
    </lineage>
</organism>
<evidence type="ECO:0000313" key="2">
    <source>
        <dbReference type="EMBL" id="PXA64684.1"/>
    </source>
</evidence>
<comment type="caution">
    <text evidence="2">The sequence shown here is derived from an EMBL/GenBank/DDBJ whole genome shotgun (WGS) entry which is preliminary data.</text>
</comment>
<dbReference type="AlphaFoldDB" id="A0A2V3DRB7"/>
<feature type="compositionally biased region" description="Polar residues" evidence="1">
    <location>
        <begin position="222"/>
        <end position="242"/>
    </location>
</feature>
<proteinExistence type="predicted"/>
<reference evidence="2 3" key="1">
    <citation type="submission" date="2018-05" db="EMBL/GenBank/DDBJ databases">
        <title>Genetic diversity of glacier-inhabiting Cryobacterium bacteria in China and description of Cryobacterium mengkeensis sp. nov. and Arthrobacter glacialis sp. nov.</title>
        <authorList>
            <person name="Liu Q."/>
            <person name="Xin Y.-H."/>
        </authorList>
    </citation>
    <scope>NUCLEOTIDE SEQUENCE [LARGE SCALE GENOMIC DNA]</scope>
    <source>
        <strain evidence="2 3">GP3</strain>
    </source>
</reference>
<accession>A0A2V3DRB7</accession>
<evidence type="ECO:0008006" key="4">
    <source>
        <dbReference type="Google" id="ProtNLM"/>
    </source>
</evidence>
<protein>
    <recommendedName>
        <fullName evidence="4">IPT/TIG domain-containing protein</fullName>
    </recommendedName>
</protein>
<dbReference type="EMBL" id="QHLZ01000009">
    <property type="protein sequence ID" value="PXA64684.1"/>
    <property type="molecule type" value="Genomic_DNA"/>
</dbReference>